<feature type="region of interest" description="Disordered" evidence="1">
    <location>
        <begin position="1"/>
        <end position="33"/>
    </location>
</feature>
<organism evidence="2 3">
    <name type="scientific">Ganoderma sinense ZZ0214-1</name>
    <dbReference type="NCBI Taxonomy" id="1077348"/>
    <lineage>
        <taxon>Eukaryota</taxon>
        <taxon>Fungi</taxon>
        <taxon>Dikarya</taxon>
        <taxon>Basidiomycota</taxon>
        <taxon>Agaricomycotina</taxon>
        <taxon>Agaricomycetes</taxon>
        <taxon>Polyporales</taxon>
        <taxon>Polyporaceae</taxon>
        <taxon>Ganoderma</taxon>
    </lineage>
</organism>
<accession>A0A2G8RPQ9</accession>
<feature type="compositionally biased region" description="Polar residues" evidence="1">
    <location>
        <begin position="8"/>
        <end position="20"/>
    </location>
</feature>
<evidence type="ECO:0000313" key="3">
    <source>
        <dbReference type="Proteomes" id="UP000230002"/>
    </source>
</evidence>
<dbReference type="Proteomes" id="UP000230002">
    <property type="component" value="Unassembled WGS sequence"/>
</dbReference>
<dbReference type="EMBL" id="AYKW01000068">
    <property type="protein sequence ID" value="PIL23492.1"/>
    <property type="molecule type" value="Genomic_DNA"/>
</dbReference>
<name>A0A2G8RPQ9_9APHY</name>
<dbReference type="AlphaFoldDB" id="A0A2G8RPQ9"/>
<dbReference type="STRING" id="1077348.A0A2G8RPQ9"/>
<proteinExistence type="predicted"/>
<evidence type="ECO:0000313" key="2">
    <source>
        <dbReference type="EMBL" id="PIL23492.1"/>
    </source>
</evidence>
<comment type="caution">
    <text evidence="2">The sequence shown here is derived from an EMBL/GenBank/DDBJ whole genome shotgun (WGS) entry which is preliminary data.</text>
</comment>
<evidence type="ECO:0000256" key="1">
    <source>
        <dbReference type="SAM" id="MobiDB-lite"/>
    </source>
</evidence>
<protein>
    <submittedName>
        <fullName evidence="2">Uncharacterized protein</fullName>
    </submittedName>
</protein>
<keyword evidence="3" id="KW-1185">Reference proteome</keyword>
<dbReference type="OrthoDB" id="529367at2759"/>
<sequence length="112" mass="12434">MRQDTLHARTTATVHSNTPVKPNGLDIKSPDTDIDPTTMTVAVTMVDGGKARKASKTLTWLEIPEWQRDNEYILTGYRRTGIVHETLSELASDKLLEMVPHSDLCTRDGASL</sequence>
<reference evidence="2 3" key="1">
    <citation type="journal article" date="2015" name="Sci. Rep.">
        <title>Chromosome-level genome map provides insights into diverse defense mechanisms in the medicinal fungus Ganoderma sinense.</title>
        <authorList>
            <person name="Zhu Y."/>
            <person name="Xu J."/>
            <person name="Sun C."/>
            <person name="Zhou S."/>
            <person name="Xu H."/>
            <person name="Nelson D.R."/>
            <person name="Qian J."/>
            <person name="Song J."/>
            <person name="Luo H."/>
            <person name="Xiang L."/>
            <person name="Li Y."/>
            <person name="Xu Z."/>
            <person name="Ji A."/>
            <person name="Wang L."/>
            <person name="Lu S."/>
            <person name="Hayward A."/>
            <person name="Sun W."/>
            <person name="Li X."/>
            <person name="Schwartz D.C."/>
            <person name="Wang Y."/>
            <person name="Chen S."/>
        </authorList>
    </citation>
    <scope>NUCLEOTIDE SEQUENCE [LARGE SCALE GENOMIC DNA]</scope>
    <source>
        <strain evidence="2 3">ZZ0214-1</strain>
    </source>
</reference>
<gene>
    <name evidence="2" type="ORF">GSI_14803</name>
</gene>